<proteinExistence type="predicted"/>
<evidence type="ECO:0000313" key="2">
    <source>
        <dbReference type="Proteomes" id="UP000220629"/>
    </source>
</evidence>
<evidence type="ECO:0000313" key="1">
    <source>
        <dbReference type="EMBL" id="PEH38510.1"/>
    </source>
</evidence>
<dbReference type="Proteomes" id="UP000220629">
    <property type="component" value="Unassembled WGS sequence"/>
</dbReference>
<dbReference type="AlphaFoldDB" id="A0A2A7S5L3"/>
<name>A0A2A7S5L3_BURGA</name>
<comment type="caution">
    <text evidence="1">The sequence shown here is derived from an EMBL/GenBank/DDBJ whole genome shotgun (WGS) entry which is preliminary data.</text>
</comment>
<organism evidence="1 2">
    <name type="scientific">Burkholderia gladioli</name>
    <name type="common">Pseudomonas marginata</name>
    <name type="synonym">Phytomonas marginata</name>
    <dbReference type="NCBI Taxonomy" id="28095"/>
    <lineage>
        <taxon>Bacteria</taxon>
        <taxon>Pseudomonadati</taxon>
        <taxon>Pseudomonadota</taxon>
        <taxon>Betaproteobacteria</taxon>
        <taxon>Burkholderiales</taxon>
        <taxon>Burkholderiaceae</taxon>
        <taxon>Burkholderia</taxon>
    </lineage>
</organism>
<sequence>MKHADSAALDRLEPLLAEIRQLAGTGLKERARGVFYRQSRAFLHFHTDPAGLFADLRRGEAFERFPLACAAERSRFLAALRETLRA</sequence>
<reference evidence="2" key="1">
    <citation type="submission" date="2017-09" db="EMBL/GenBank/DDBJ databases">
        <title>FDA dAtabase for Regulatory Grade micrObial Sequences (FDA-ARGOS): Supporting development and validation of Infectious Disease Dx tests.</title>
        <authorList>
            <person name="Minogue T."/>
            <person name="Wolcott M."/>
            <person name="Wasieloski L."/>
            <person name="Aguilar W."/>
            <person name="Moore D."/>
            <person name="Tallon L."/>
            <person name="Sadzewicz L."/>
            <person name="Ott S."/>
            <person name="Zhao X."/>
            <person name="Nagaraj S."/>
            <person name="Vavikolanu K."/>
            <person name="Aluvathingal J."/>
            <person name="Nadendla S."/>
            <person name="Sichtig H."/>
        </authorList>
    </citation>
    <scope>NUCLEOTIDE SEQUENCE [LARGE SCALE GENOMIC DNA]</scope>
    <source>
        <strain evidence="2">FDAARGOS_390</strain>
    </source>
</reference>
<dbReference type="RefSeq" id="WP_098154059.1">
    <property type="nucleotide sequence ID" value="NZ_CADEQB010000028.1"/>
</dbReference>
<protein>
    <submittedName>
        <fullName evidence="1">Uncharacterized protein</fullName>
    </submittedName>
</protein>
<accession>A0A2A7S5L3</accession>
<gene>
    <name evidence="1" type="ORF">CRM94_29460</name>
</gene>
<dbReference type="EMBL" id="PDDY01000004">
    <property type="protein sequence ID" value="PEH38510.1"/>
    <property type="molecule type" value="Genomic_DNA"/>
</dbReference>